<name>A0A0A6PE90_9GAMM</name>
<organism evidence="1 2">
    <name type="scientific">Candidatus Thiomargarita nelsonii</name>
    <dbReference type="NCBI Taxonomy" id="1003181"/>
    <lineage>
        <taxon>Bacteria</taxon>
        <taxon>Pseudomonadati</taxon>
        <taxon>Pseudomonadota</taxon>
        <taxon>Gammaproteobacteria</taxon>
        <taxon>Thiotrichales</taxon>
        <taxon>Thiotrichaceae</taxon>
        <taxon>Thiomargarita</taxon>
    </lineage>
</organism>
<protein>
    <submittedName>
        <fullName evidence="1">Uncharacterized protein</fullName>
    </submittedName>
</protein>
<evidence type="ECO:0000313" key="1">
    <source>
        <dbReference type="EMBL" id="KHD09048.1"/>
    </source>
</evidence>
<comment type="caution">
    <text evidence="1">The sequence shown here is derived from an EMBL/GenBank/DDBJ whole genome shotgun (WGS) entry which is preliminary data.</text>
</comment>
<dbReference type="EMBL" id="JSZA02000004">
    <property type="protein sequence ID" value="KHD09048.1"/>
    <property type="molecule type" value="Genomic_DNA"/>
</dbReference>
<reference evidence="1 2" key="1">
    <citation type="journal article" date="2016" name="Front. Microbiol.">
        <title>Single-Cell (Meta-)Genomics of a Dimorphic Candidatus Thiomargarita nelsonii Reveals Genomic Plasticity.</title>
        <authorList>
            <person name="Flood B.E."/>
            <person name="Fliss P."/>
            <person name="Jones D.S."/>
            <person name="Dick G.J."/>
            <person name="Jain S."/>
            <person name="Kaster A.K."/>
            <person name="Winkel M."/>
            <person name="Mussmann M."/>
            <person name="Bailey J."/>
        </authorList>
    </citation>
    <scope>NUCLEOTIDE SEQUENCE [LARGE SCALE GENOMIC DNA]</scope>
    <source>
        <strain evidence="1">Hydrate Ridge</strain>
    </source>
</reference>
<keyword evidence="2" id="KW-1185">Reference proteome</keyword>
<gene>
    <name evidence="1" type="ORF">PN36_01505</name>
</gene>
<evidence type="ECO:0000313" key="2">
    <source>
        <dbReference type="Proteomes" id="UP000030428"/>
    </source>
</evidence>
<accession>A0A0A6PE90</accession>
<dbReference type="AlphaFoldDB" id="A0A0A6PE90"/>
<dbReference type="Proteomes" id="UP000030428">
    <property type="component" value="Unassembled WGS sequence"/>
</dbReference>
<sequence>MTKKLILESLANGIPAIHEDMVGYYKHSCMVCFHTQGYTSGVKFKVVREGMADTYYQICWTGEVTDELMRQYAGTSRKLNDYAPTTRTIDDAACAIALLLVRELTEYTAISKARIGTTVDYYLISKNKNTDLLFNEAEARLEVSGILSETKNNTVTARVKEKRERLAPEDMPTFIVIVEFSNPYAKVVKE</sequence>
<proteinExistence type="predicted"/>